<reference evidence="1" key="1">
    <citation type="submission" date="2021-01" db="EMBL/GenBank/DDBJ databases">
        <authorList>
            <person name="Corre E."/>
            <person name="Pelletier E."/>
            <person name="Niang G."/>
            <person name="Scheremetjew M."/>
            <person name="Finn R."/>
            <person name="Kale V."/>
            <person name="Holt S."/>
            <person name="Cochrane G."/>
            <person name="Meng A."/>
            <person name="Brown T."/>
            <person name="Cohen L."/>
        </authorList>
    </citation>
    <scope>NUCLEOTIDE SEQUENCE</scope>
    <source>
        <strain evidence="1">S3</strain>
    </source>
</reference>
<proteinExistence type="predicted"/>
<dbReference type="EMBL" id="HBIH01013118">
    <property type="protein sequence ID" value="CAE0324763.1"/>
    <property type="molecule type" value="Transcribed_RNA"/>
</dbReference>
<gene>
    <name evidence="1" type="ORF">SINC0208_LOCUS5385</name>
</gene>
<name>A0A7S3MYJ6_9SPIT</name>
<evidence type="ECO:0000313" key="1">
    <source>
        <dbReference type="EMBL" id="CAE0324763.1"/>
    </source>
</evidence>
<organism evidence="1">
    <name type="scientific">Strombidium inclinatum</name>
    <dbReference type="NCBI Taxonomy" id="197538"/>
    <lineage>
        <taxon>Eukaryota</taxon>
        <taxon>Sar</taxon>
        <taxon>Alveolata</taxon>
        <taxon>Ciliophora</taxon>
        <taxon>Intramacronucleata</taxon>
        <taxon>Spirotrichea</taxon>
        <taxon>Oligotrichia</taxon>
        <taxon>Strombidiidae</taxon>
        <taxon>Strombidium</taxon>
    </lineage>
</organism>
<protein>
    <submittedName>
        <fullName evidence="1">Uncharacterized protein</fullName>
    </submittedName>
</protein>
<accession>A0A7S3MYJ6</accession>
<dbReference type="AlphaFoldDB" id="A0A7S3MYJ6"/>
<sequence>MVALIPCSTIRRVDTASQEILRLLAVRQDGVIISVHLFFFEGLGSRILACSELPHSLHALPLLVEDHIGVFGHSHRASDELFAAELRADGVMPMDAALAPVTQLAAGIKVKRLQIGSFGGLHRPQGSCTG</sequence>